<dbReference type="SMART" id="SM00347">
    <property type="entry name" value="HTH_MARR"/>
    <property type="match status" value="1"/>
</dbReference>
<dbReference type="AlphaFoldDB" id="G4CNK7"/>
<dbReference type="RefSeq" id="WP_009115812.1">
    <property type="nucleotide sequence ID" value="NZ_JH165159.1"/>
</dbReference>
<comment type="caution">
    <text evidence="5">The sequence shown here is derived from an EMBL/GenBank/DDBJ whole genome shotgun (WGS) entry which is preliminary data.</text>
</comment>
<evidence type="ECO:0000313" key="5">
    <source>
        <dbReference type="EMBL" id="EGZ49355.1"/>
    </source>
</evidence>
<keyword evidence="2" id="KW-0238">DNA-binding</keyword>
<dbReference type="SUPFAM" id="SSF46785">
    <property type="entry name" value="Winged helix' DNA-binding domain"/>
    <property type="match status" value="1"/>
</dbReference>
<accession>G4CNK7</accession>
<sequence>MMDTDTHNTQPDAVDLIVAQWRREMPTLAAENMALIGRLKRCAALVQPQLDSVFAEFGLSGGGFDVLATLRRAGSPYSLTPTELFASLMVTSGTMTTRLKNLEAQGWICRLPNPEDARSMLVQLTDSGKALIEEVVFKHVENEQKLLEAVPKDVQKQLNEGLAVLMQVWEKRKDNQ</sequence>
<evidence type="ECO:0000313" key="6">
    <source>
        <dbReference type="Proteomes" id="UP000005336"/>
    </source>
</evidence>
<evidence type="ECO:0000259" key="4">
    <source>
        <dbReference type="PROSITE" id="PS50995"/>
    </source>
</evidence>
<dbReference type="EMBL" id="AGAZ01000028">
    <property type="protein sequence ID" value="EGZ49355.1"/>
    <property type="molecule type" value="Genomic_DNA"/>
</dbReference>
<dbReference type="PATRIC" id="fig|1030841.3.peg.658"/>
<gene>
    <name evidence="5" type="primary">pecS</name>
    <name evidence="5" type="ORF">HMPREF9370_0666</name>
</gene>
<feature type="domain" description="HTH marR-type" evidence="4">
    <location>
        <begin position="32"/>
        <end position="170"/>
    </location>
</feature>
<dbReference type="Pfam" id="PF01047">
    <property type="entry name" value="MarR"/>
    <property type="match status" value="1"/>
</dbReference>
<dbReference type="InterPro" id="IPR036388">
    <property type="entry name" value="WH-like_DNA-bd_sf"/>
</dbReference>
<dbReference type="STRING" id="1030841.HMPREF9370_0666"/>
<dbReference type="GO" id="GO:0003700">
    <property type="term" value="F:DNA-binding transcription factor activity"/>
    <property type="evidence" value="ECO:0007669"/>
    <property type="project" value="InterPro"/>
</dbReference>
<dbReference type="Gene3D" id="1.10.10.10">
    <property type="entry name" value="Winged helix-like DNA-binding domain superfamily/Winged helix DNA-binding domain"/>
    <property type="match status" value="1"/>
</dbReference>
<protein>
    <submittedName>
        <fullName evidence="5">Transcriptional regulator PecS</fullName>
    </submittedName>
</protein>
<dbReference type="Proteomes" id="UP000005336">
    <property type="component" value="Unassembled WGS sequence"/>
</dbReference>
<reference evidence="5 6" key="1">
    <citation type="submission" date="2011-06" db="EMBL/GenBank/DDBJ databases">
        <authorList>
            <person name="Muzny D."/>
            <person name="Qin X."/>
            <person name="Deng J."/>
            <person name="Jiang H."/>
            <person name="Liu Y."/>
            <person name="Qu J."/>
            <person name="Song X.-Z."/>
            <person name="Zhang L."/>
            <person name="Thornton R."/>
            <person name="Coyle M."/>
            <person name="Francisco L."/>
            <person name="Jackson L."/>
            <person name="Javaid M."/>
            <person name="Korchina V."/>
            <person name="Kovar C."/>
            <person name="Mata R."/>
            <person name="Mathew T."/>
            <person name="Ngo R."/>
            <person name="Nguyen L."/>
            <person name="Nguyen N."/>
            <person name="Okwuonu G."/>
            <person name="Ongeri F."/>
            <person name="Pham C."/>
            <person name="Simmons D."/>
            <person name="Wilczek-Boney K."/>
            <person name="Hale W."/>
            <person name="Jakkamsetti A."/>
            <person name="Pham P."/>
            <person name="Ruth R."/>
            <person name="San Lucas F."/>
            <person name="Warren J."/>
            <person name="Zhang J."/>
            <person name="Zhao Z."/>
            <person name="Zhou C."/>
            <person name="Zhu D."/>
            <person name="Lee S."/>
            <person name="Bess C."/>
            <person name="Blankenburg K."/>
            <person name="Forbes L."/>
            <person name="Fu Q."/>
            <person name="Gubbala S."/>
            <person name="Hirani K."/>
            <person name="Jayaseelan J.C."/>
            <person name="Lara F."/>
            <person name="Munidasa M."/>
            <person name="Palculict T."/>
            <person name="Patil S."/>
            <person name="Pu L.-L."/>
            <person name="Saada N."/>
            <person name="Tang L."/>
            <person name="Weissenberger G."/>
            <person name="Zhu Y."/>
            <person name="Hemphill L."/>
            <person name="Shang Y."/>
            <person name="Youmans B."/>
            <person name="Ayvaz T."/>
            <person name="Ross M."/>
            <person name="Santibanez J."/>
            <person name="Aqrawi P."/>
            <person name="Gross S."/>
            <person name="Joshi V."/>
            <person name="Fowler G."/>
            <person name="Nazareth L."/>
            <person name="Reid J."/>
            <person name="Worley K."/>
            <person name="Petrosino J."/>
            <person name="Highlander S."/>
            <person name="Gibbs R."/>
        </authorList>
    </citation>
    <scope>NUCLEOTIDE SEQUENCE [LARGE SCALE GENOMIC DNA]</scope>
    <source>
        <strain evidence="5 6">9715</strain>
    </source>
</reference>
<dbReference type="PANTHER" id="PTHR42756:SF1">
    <property type="entry name" value="TRANSCRIPTIONAL REPRESSOR OF EMRAB OPERON"/>
    <property type="match status" value="1"/>
</dbReference>
<evidence type="ECO:0000256" key="2">
    <source>
        <dbReference type="ARBA" id="ARBA00023125"/>
    </source>
</evidence>
<evidence type="ECO:0000256" key="1">
    <source>
        <dbReference type="ARBA" id="ARBA00023015"/>
    </source>
</evidence>
<name>G4CNK7_9NEIS</name>
<dbReference type="InterPro" id="IPR036390">
    <property type="entry name" value="WH_DNA-bd_sf"/>
</dbReference>
<dbReference type="InterPro" id="IPR000835">
    <property type="entry name" value="HTH_MarR-typ"/>
</dbReference>
<dbReference type="GO" id="GO:0003677">
    <property type="term" value="F:DNA binding"/>
    <property type="evidence" value="ECO:0007669"/>
    <property type="project" value="UniProtKB-KW"/>
</dbReference>
<dbReference type="PRINTS" id="PR00598">
    <property type="entry name" value="HTHMARR"/>
</dbReference>
<dbReference type="PANTHER" id="PTHR42756">
    <property type="entry name" value="TRANSCRIPTIONAL REGULATOR, MARR"/>
    <property type="match status" value="1"/>
</dbReference>
<organism evidence="5 6">
    <name type="scientific">Neisseria wadsworthii 9715</name>
    <dbReference type="NCBI Taxonomy" id="1030841"/>
    <lineage>
        <taxon>Bacteria</taxon>
        <taxon>Pseudomonadati</taxon>
        <taxon>Pseudomonadota</taxon>
        <taxon>Betaproteobacteria</taxon>
        <taxon>Neisseriales</taxon>
        <taxon>Neisseriaceae</taxon>
        <taxon>Neisseria</taxon>
    </lineage>
</organism>
<dbReference type="PROSITE" id="PS50995">
    <property type="entry name" value="HTH_MARR_2"/>
    <property type="match status" value="1"/>
</dbReference>
<evidence type="ECO:0000256" key="3">
    <source>
        <dbReference type="ARBA" id="ARBA00023163"/>
    </source>
</evidence>
<keyword evidence="3" id="KW-0804">Transcription</keyword>
<proteinExistence type="predicted"/>
<keyword evidence="6" id="KW-1185">Reference proteome</keyword>
<keyword evidence="1" id="KW-0805">Transcription regulation</keyword>
<dbReference type="HOGENOM" id="CLU_083287_27_5_4"/>